<keyword evidence="1" id="KW-0813">Transport</keyword>
<feature type="region of interest" description="Disordered" evidence="5">
    <location>
        <begin position="559"/>
        <end position="589"/>
    </location>
</feature>
<protein>
    <submittedName>
        <fullName evidence="7">Sugar ABC transporter ATP-binding protein</fullName>
    </submittedName>
</protein>
<dbReference type="EMBL" id="CP159218">
    <property type="protein sequence ID" value="XCG64513.1"/>
    <property type="molecule type" value="Genomic_DNA"/>
</dbReference>
<dbReference type="SMART" id="SM00382">
    <property type="entry name" value="AAA"/>
    <property type="match status" value="2"/>
</dbReference>
<dbReference type="CDD" id="cd03216">
    <property type="entry name" value="ABC_Carb_Monos_I"/>
    <property type="match status" value="1"/>
</dbReference>
<proteinExistence type="predicted"/>
<dbReference type="InterPro" id="IPR050107">
    <property type="entry name" value="ABC_carbohydrate_import_ATPase"/>
</dbReference>
<dbReference type="PROSITE" id="PS00211">
    <property type="entry name" value="ABC_TRANSPORTER_1"/>
    <property type="match status" value="1"/>
</dbReference>
<sequence>MISNATGVAPTTAGDPPVLQVDGISKSFGDNLVLRGVGLQIRRGEIYGLMGANGAGKSTLIKILCGAEQPDGGTIAVNGSPTTFADPLAAVRRGVGTVHQNPNDGVILDMTVAENLALDRLNSGSSSPWFSRRRTERDARDVAATLGLQLSRSAMRAPVRELGVSERQLLVLARALSRQPEILILDEPTSALSTEETGRLFELLRQLVQDGATLLYVSHKLSEFDALCDRVGVLRDGAMQGEFLRGQSGPATDLDSSLLTKRPAVQNQGFDWGQVLQALFDRTPAEMARTENVGSESVLQLSGMQVFPGSPPLDLELRSGEVTVLLGLLGSGKSELLEAVFGARPSHGGSATLDGAPFAPGHPTEAIDAGVYLVPESRHEQAIVPGWSIERQLSLPFTRTFSRGTLMNTRAERTAARRSISTLGVVTTSSSAPIETLSGGNQQKVVVGRWLLGRPKVLLLDEPFRGVDINARHDIGTTITALTETAAVLVATSDLDEALEVADRIVVLRQGMIVADVRLSAAHRSELIAAMSPVSSTLLADDQQVGVEAVGALTHDPLDDLLEHPAAPHTSPAPLPQRSTTEHSNEESS</sequence>
<keyword evidence="2" id="KW-0677">Repeat</keyword>
<evidence type="ECO:0000256" key="2">
    <source>
        <dbReference type="ARBA" id="ARBA00022737"/>
    </source>
</evidence>
<dbReference type="CDD" id="cd03215">
    <property type="entry name" value="ABC_Carb_Monos_II"/>
    <property type="match status" value="1"/>
</dbReference>
<dbReference type="SUPFAM" id="SSF52540">
    <property type="entry name" value="P-loop containing nucleoside triphosphate hydrolases"/>
    <property type="match status" value="2"/>
</dbReference>
<dbReference type="InterPro" id="IPR027417">
    <property type="entry name" value="P-loop_NTPase"/>
</dbReference>
<reference evidence="7" key="1">
    <citation type="submission" date="2024-05" db="EMBL/GenBank/DDBJ databases">
        <authorList>
            <person name="Cai S.Y."/>
            <person name="Jin L.M."/>
            <person name="Li H.R."/>
        </authorList>
    </citation>
    <scope>NUCLEOTIDE SEQUENCE</scope>
    <source>
        <strain evidence="7">A5-74</strain>
    </source>
</reference>
<evidence type="ECO:0000256" key="4">
    <source>
        <dbReference type="ARBA" id="ARBA00022840"/>
    </source>
</evidence>
<evidence type="ECO:0000259" key="6">
    <source>
        <dbReference type="PROSITE" id="PS50893"/>
    </source>
</evidence>
<accession>A0AAU8DRY4</accession>
<evidence type="ECO:0000256" key="5">
    <source>
        <dbReference type="SAM" id="MobiDB-lite"/>
    </source>
</evidence>
<organism evidence="7">
    <name type="scientific">Nakamurella sp. A5-74</name>
    <dbReference type="NCBI Taxonomy" id="3158264"/>
    <lineage>
        <taxon>Bacteria</taxon>
        <taxon>Bacillati</taxon>
        <taxon>Actinomycetota</taxon>
        <taxon>Actinomycetes</taxon>
        <taxon>Nakamurellales</taxon>
        <taxon>Nakamurellaceae</taxon>
        <taxon>Nakamurella</taxon>
    </lineage>
</organism>
<dbReference type="Pfam" id="PF00005">
    <property type="entry name" value="ABC_tran"/>
    <property type="match status" value="2"/>
</dbReference>
<evidence type="ECO:0000256" key="1">
    <source>
        <dbReference type="ARBA" id="ARBA00022448"/>
    </source>
</evidence>
<dbReference type="InterPro" id="IPR003439">
    <property type="entry name" value="ABC_transporter-like_ATP-bd"/>
</dbReference>
<keyword evidence="4 7" id="KW-0067">ATP-binding</keyword>
<dbReference type="PROSITE" id="PS50893">
    <property type="entry name" value="ABC_TRANSPORTER_2"/>
    <property type="match status" value="2"/>
</dbReference>
<keyword evidence="3" id="KW-0547">Nucleotide-binding</keyword>
<gene>
    <name evidence="7" type="ORF">ABLG96_04000</name>
</gene>
<dbReference type="PANTHER" id="PTHR43790">
    <property type="entry name" value="CARBOHYDRATE TRANSPORT ATP-BINDING PROTEIN MG119-RELATED"/>
    <property type="match status" value="1"/>
</dbReference>
<dbReference type="PANTHER" id="PTHR43790:SF9">
    <property type="entry name" value="GALACTOFURANOSE TRANSPORTER ATP-BINDING PROTEIN YTFR"/>
    <property type="match status" value="1"/>
</dbReference>
<evidence type="ECO:0000313" key="7">
    <source>
        <dbReference type="EMBL" id="XCG64513.1"/>
    </source>
</evidence>
<dbReference type="AlphaFoldDB" id="A0AAU8DRY4"/>
<dbReference type="Gene3D" id="3.40.50.300">
    <property type="entry name" value="P-loop containing nucleotide triphosphate hydrolases"/>
    <property type="match status" value="2"/>
</dbReference>
<feature type="compositionally biased region" description="Basic and acidic residues" evidence="5">
    <location>
        <begin position="580"/>
        <end position="589"/>
    </location>
</feature>
<dbReference type="InterPro" id="IPR017871">
    <property type="entry name" value="ABC_transporter-like_CS"/>
</dbReference>
<feature type="domain" description="ABC transporter" evidence="6">
    <location>
        <begin position="19"/>
        <end position="261"/>
    </location>
</feature>
<name>A0AAU8DRY4_9ACTN</name>
<dbReference type="GO" id="GO:0005524">
    <property type="term" value="F:ATP binding"/>
    <property type="evidence" value="ECO:0007669"/>
    <property type="project" value="UniProtKB-KW"/>
</dbReference>
<feature type="domain" description="ABC transporter" evidence="6">
    <location>
        <begin position="288"/>
        <end position="535"/>
    </location>
</feature>
<dbReference type="InterPro" id="IPR003593">
    <property type="entry name" value="AAA+_ATPase"/>
</dbReference>
<dbReference type="RefSeq" id="WP_353650126.1">
    <property type="nucleotide sequence ID" value="NZ_CP159218.1"/>
</dbReference>
<evidence type="ECO:0000256" key="3">
    <source>
        <dbReference type="ARBA" id="ARBA00022741"/>
    </source>
</evidence>
<dbReference type="GO" id="GO:0016887">
    <property type="term" value="F:ATP hydrolysis activity"/>
    <property type="evidence" value="ECO:0007669"/>
    <property type="project" value="InterPro"/>
</dbReference>